<dbReference type="NCBIfam" id="TIGR01079">
    <property type="entry name" value="rplX_bact"/>
    <property type="match status" value="1"/>
</dbReference>
<keyword evidence="5 10" id="KW-0694">RNA-binding</keyword>
<keyword evidence="4 10" id="KW-0699">rRNA-binding</keyword>
<comment type="function">
    <text evidence="1 10">One of two assembly initiator proteins, it binds directly to the 5'-end of the 23S rRNA, where it nucleates assembly of the 50S subunit.</text>
</comment>
<evidence type="ECO:0000256" key="9">
    <source>
        <dbReference type="ARBA" id="ARBA00058688"/>
    </source>
</evidence>
<dbReference type="Gene3D" id="2.30.30.30">
    <property type="match status" value="1"/>
</dbReference>
<evidence type="ECO:0000259" key="11">
    <source>
        <dbReference type="Pfam" id="PF17136"/>
    </source>
</evidence>
<dbReference type="GO" id="GO:0003735">
    <property type="term" value="F:structural constituent of ribosome"/>
    <property type="evidence" value="ECO:0007669"/>
    <property type="project" value="InterPro"/>
</dbReference>
<organism evidence="12 13">
    <name type="scientific">Xylocopilactobacillus apis</name>
    <dbReference type="NCBI Taxonomy" id="2932183"/>
    <lineage>
        <taxon>Bacteria</taxon>
        <taxon>Bacillati</taxon>
        <taxon>Bacillota</taxon>
        <taxon>Bacilli</taxon>
        <taxon>Lactobacillales</taxon>
        <taxon>Lactobacillaceae</taxon>
        <taxon>Xylocopilactobacillus</taxon>
    </lineage>
</organism>
<dbReference type="EMBL" id="AP026801">
    <property type="protein sequence ID" value="BDR57260.1"/>
    <property type="molecule type" value="Genomic_DNA"/>
</dbReference>
<dbReference type="GO" id="GO:0006412">
    <property type="term" value="P:translation"/>
    <property type="evidence" value="ECO:0007669"/>
    <property type="project" value="UniProtKB-UniRule"/>
</dbReference>
<dbReference type="InterPro" id="IPR008991">
    <property type="entry name" value="Translation_prot_SH3-like_sf"/>
</dbReference>
<proteinExistence type="inferred from homology"/>
<evidence type="ECO:0000256" key="6">
    <source>
        <dbReference type="ARBA" id="ARBA00022980"/>
    </source>
</evidence>
<dbReference type="CDD" id="cd06089">
    <property type="entry name" value="KOW_RPL26"/>
    <property type="match status" value="1"/>
</dbReference>
<evidence type="ECO:0000256" key="4">
    <source>
        <dbReference type="ARBA" id="ARBA00022730"/>
    </source>
</evidence>
<evidence type="ECO:0000256" key="2">
    <source>
        <dbReference type="ARBA" id="ARBA00010618"/>
    </source>
</evidence>
<evidence type="ECO:0000256" key="1">
    <source>
        <dbReference type="ARBA" id="ARBA00004072"/>
    </source>
</evidence>
<evidence type="ECO:0000256" key="3">
    <source>
        <dbReference type="ARBA" id="ARBA00011838"/>
    </source>
</evidence>
<evidence type="ECO:0000256" key="10">
    <source>
        <dbReference type="HAMAP-Rule" id="MF_01326"/>
    </source>
</evidence>
<reference evidence="12 13" key="1">
    <citation type="journal article" date="2023" name="Microbiol. Spectr.">
        <title>Symbiosis of Carpenter Bees with Uncharacterized Lactic Acid Bacteria Showing NAD Auxotrophy.</title>
        <authorList>
            <person name="Kawasaki S."/>
            <person name="Ozawa K."/>
            <person name="Mori T."/>
            <person name="Yamamoto A."/>
            <person name="Ito M."/>
            <person name="Ohkuma M."/>
            <person name="Sakamoto M."/>
            <person name="Matsutani M."/>
        </authorList>
    </citation>
    <scope>NUCLEOTIDE SEQUENCE [LARGE SCALE GENOMIC DNA]</scope>
    <source>
        <strain evidence="12 13">KimC2</strain>
    </source>
</reference>
<dbReference type="Proteomes" id="UP001321804">
    <property type="component" value="Chromosome"/>
</dbReference>
<dbReference type="AlphaFoldDB" id="A0AAU9D4P5"/>
<accession>A0AAU9D4P5</accession>
<dbReference type="InterPro" id="IPR003256">
    <property type="entry name" value="Ribosomal_uL24"/>
</dbReference>
<gene>
    <name evidence="10 12" type="primary">rplX</name>
    <name evidence="12" type="ORF">KIMC2_18220</name>
</gene>
<dbReference type="GO" id="GO:1990904">
    <property type="term" value="C:ribonucleoprotein complex"/>
    <property type="evidence" value="ECO:0007669"/>
    <property type="project" value="UniProtKB-KW"/>
</dbReference>
<dbReference type="InterPro" id="IPR057264">
    <property type="entry name" value="Ribosomal_uL24_C"/>
</dbReference>
<dbReference type="GO" id="GO:0019843">
    <property type="term" value="F:rRNA binding"/>
    <property type="evidence" value="ECO:0007669"/>
    <property type="project" value="UniProtKB-UniRule"/>
</dbReference>
<protein>
    <recommendedName>
        <fullName evidence="8 10">Large ribosomal subunit protein uL24</fullName>
    </recommendedName>
</protein>
<keyword evidence="6 10" id="KW-0689">Ribosomal protein</keyword>
<dbReference type="GO" id="GO:0005840">
    <property type="term" value="C:ribosome"/>
    <property type="evidence" value="ECO:0007669"/>
    <property type="project" value="UniProtKB-KW"/>
</dbReference>
<evidence type="ECO:0000313" key="12">
    <source>
        <dbReference type="EMBL" id="BDR57260.1"/>
    </source>
</evidence>
<dbReference type="RefSeq" id="WP_317696203.1">
    <property type="nucleotide sequence ID" value="NZ_AP026801.1"/>
</dbReference>
<evidence type="ECO:0000256" key="7">
    <source>
        <dbReference type="ARBA" id="ARBA00023274"/>
    </source>
</evidence>
<comment type="similarity">
    <text evidence="2 10">Belongs to the universal ribosomal protein uL24 family.</text>
</comment>
<keyword evidence="13" id="KW-1185">Reference proteome</keyword>
<sequence length="106" mass="11723">MYLKKLDKVQVVRGKSVDKGKVGTIKKVFRDKNRVIVEGVNMVKKHVKPNNTDTQGGVIETEAPIDASNVMLLDPKTNKPTRIGIEVRDGKKIRIAKKSGEAIDKA</sequence>
<dbReference type="KEGG" id="xak:KIMC2_18220"/>
<dbReference type="InterPro" id="IPR014722">
    <property type="entry name" value="Rib_uL2_dom2"/>
</dbReference>
<dbReference type="Pfam" id="PF17136">
    <property type="entry name" value="ribosomal_L24"/>
    <property type="match status" value="1"/>
</dbReference>
<name>A0AAU9D4P5_9LACO</name>
<evidence type="ECO:0000256" key="8">
    <source>
        <dbReference type="ARBA" id="ARBA00035206"/>
    </source>
</evidence>
<keyword evidence="7 10" id="KW-0687">Ribonucleoprotein</keyword>
<dbReference type="InterPro" id="IPR041988">
    <property type="entry name" value="Ribosomal_uL24_KOW"/>
</dbReference>
<comment type="subunit">
    <text evidence="3 10">Part of the 50S ribosomal subunit.</text>
</comment>
<evidence type="ECO:0000256" key="5">
    <source>
        <dbReference type="ARBA" id="ARBA00022884"/>
    </source>
</evidence>
<evidence type="ECO:0000313" key="13">
    <source>
        <dbReference type="Proteomes" id="UP001321804"/>
    </source>
</evidence>
<comment type="function">
    <text evidence="9 10">One of the proteins that surrounds the polypeptide exit tunnel on the outside of the subunit.</text>
</comment>
<feature type="domain" description="Large ribosomal subunit protein uL24 C-terminal" evidence="11">
    <location>
        <begin position="40"/>
        <end position="103"/>
    </location>
</feature>
<dbReference type="HAMAP" id="MF_01326_B">
    <property type="entry name" value="Ribosomal_uL24_B"/>
    <property type="match status" value="1"/>
</dbReference>
<dbReference type="FunFam" id="2.30.30.30:FF:000004">
    <property type="entry name" value="50S ribosomal protein L24"/>
    <property type="match status" value="1"/>
</dbReference>
<dbReference type="PANTHER" id="PTHR12903">
    <property type="entry name" value="MITOCHONDRIAL RIBOSOMAL PROTEIN L24"/>
    <property type="match status" value="1"/>
</dbReference>
<dbReference type="SUPFAM" id="SSF50104">
    <property type="entry name" value="Translation proteins SH3-like domain"/>
    <property type="match status" value="1"/>
</dbReference>